<dbReference type="RefSeq" id="WP_231749918.1">
    <property type="nucleotide sequence ID" value="NZ_CP036427.1"/>
</dbReference>
<keyword evidence="2" id="KW-0614">Plasmid</keyword>
<accession>A0A518HEF6</accession>
<feature type="compositionally biased region" description="Low complexity" evidence="1">
    <location>
        <begin position="52"/>
        <end position="66"/>
    </location>
</feature>
<feature type="region of interest" description="Disordered" evidence="1">
    <location>
        <begin position="1"/>
        <end position="69"/>
    </location>
</feature>
<keyword evidence="3" id="KW-1185">Reference proteome</keyword>
<evidence type="ECO:0000313" key="2">
    <source>
        <dbReference type="EMBL" id="QDV39231.1"/>
    </source>
</evidence>
<dbReference type="Proteomes" id="UP000317835">
    <property type="component" value="Plasmid pElP_1"/>
</dbReference>
<name>A0A518HEF6_9BACT</name>
<dbReference type="EMBL" id="CP036427">
    <property type="protein sequence ID" value="QDV39231.1"/>
    <property type="molecule type" value="Genomic_DNA"/>
</dbReference>
<proteinExistence type="predicted"/>
<geneLocation type="plasmid" evidence="3">
    <name>pelp_1</name>
</geneLocation>
<dbReference type="KEGG" id="tpla:ElP_71950"/>
<sequence>MDHGWLKPGAHAATATHRSGLEAIVPAPSRTDEAGAMTDEDRHAEGPEEDGAAQADVPVPEAEPVPGQMSVEEFRQALAAL</sequence>
<protein>
    <submittedName>
        <fullName evidence="2">Uncharacterized protein</fullName>
    </submittedName>
</protein>
<dbReference type="AlphaFoldDB" id="A0A518HEF6"/>
<gene>
    <name evidence="2" type="ORF">ElP_71950</name>
</gene>
<evidence type="ECO:0000256" key="1">
    <source>
        <dbReference type="SAM" id="MobiDB-lite"/>
    </source>
</evidence>
<organism evidence="2 3">
    <name type="scientific">Tautonia plasticadhaerens</name>
    <dbReference type="NCBI Taxonomy" id="2527974"/>
    <lineage>
        <taxon>Bacteria</taxon>
        <taxon>Pseudomonadati</taxon>
        <taxon>Planctomycetota</taxon>
        <taxon>Planctomycetia</taxon>
        <taxon>Isosphaerales</taxon>
        <taxon>Isosphaeraceae</taxon>
        <taxon>Tautonia</taxon>
    </lineage>
</organism>
<reference evidence="2 3" key="1">
    <citation type="submission" date="2019-02" db="EMBL/GenBank/DDBJ databases">
        <title>Deep-cultivation of Planctomycetes and their phenomic and genomic characterization uncovers novel biology.</title>
        <authorList>
            <person name="Wiegand S."/>
            <person name="Jogler M."/>
            <person name="Boedeker C."/>
            <person name="Pinto D."/>
            <person name="Vollmers J."/>
            <person name="Rivas-Marin E."/>
            <person name="Kohn T."/>
            <person name="Peeters S.H."/>
            <person name="Heuer A."/>
            <person name="Rast P."/>
            <person name="Oberbeckmann S."/>
            <person name="Bunk B."/>
            <person name="Jeske O."/>
            <person name="Meyerdierks A."/>
            <person name="Storesund J.E."/>
            <person name="Kallscheuer N."/>
            <person name="Luecker S."/>
            <person name="Lage O.M."/>
            <person name="Pohl T."/>
            <person name="Merkel B.J."/>
            <person name="Hornburger P."/>
            <person name="Mueller R.-W."/>
            <person name="Bruemmer F."/>
            <person name="Labrenz M."/>
            <person name="Spormann A.M."/>
            <person name="Op den Camp H."/>
            <person name="Overmann J."/>
            <person name="Amann R."/>
            <person name="Jetten M.S.M."/>
            <person name="Mascher T."/>
            <person name="Medema M.H."/>
            <person name="Devos D.P."/>
            <person name="Kaster A.-K."/>
            <person name="Ovreas L."/>
            <person name="Rohde M."/>
            <person name="Galperin M.Y."/>
            <person name="Jogler C."/>
        </authorList>
    </citation>
    <scope>NUCLEOTIDE SEQUENCE [LARGE SCALE GENOMIC DNA]</scope>
    <source>
        <strain evidence="2 3">ElP</strain>
        <plasmid evidence="3">pelp_1</plasmid>
    </source>
</reference>
<evidence type="ECO:0000313" key="3">
    <source>
        <dbReference type="Proteomes" id="UP000317835"/>
    </source>
</evidence>